<evidence type="ECO:0000313" key="2">
    <source>
        <dbReference type="EMBL" id="QXT63893.1"/>
    </source>
</evidence>
<keyword evidence="3" id="KW-1185">Reference proteome</keyword>
<dbReference type="Pfam" id="PF14534">
    <property type="entry name" value="DUF4440"/>
    <property type="match status" value="1"/>
</dbReference>
<name>A0ABX8SKN2_9ACTN</name>
<reference evidence="2 3" key="1">
    <citation type="submission" date="2021-07" db="EMBL/GenBank/DDBJ databases">
        <title>complete genome sequencing of Tessaracoccus sp.J1M15.</title>
        <authorList>
            <person name="Bae J.-W."/>
            <person name="Kim D.-y."/>
        </authorList>
    </citation>
    <scope>NUCLEOTIDE SEQUENCE [LARGE SCALE GENOMIC DNA]</scope>
    <source>
        <strain evidence="2 3">J1M15</strain>
    </source>
</reference>
<evidence type="ECO:0000259" key="1">
    <source>
        <dbReference type="Pfam" id="PF14534"/>
    </source>
</evidence>
<organism evidence="2 3">
    <name type="scientific">Tessaracoccus palaemonis</name>
    <dbReference type="NCBI Taxonomy" id="2829499"/>
    <lineage>
        <taxon>Bacteria</taxon>
        <taxon>Bacillati</taxon>
        <taxon>Actinomycetota</taxon>
        <taxon>Actinomycetes</taxon>
        <taxon>Propionibacteriales</taxon>
        <taxon>Propionibacteriaceae</taxon>
        <taxon>Tessaracoccus</taxon>
    </lineage>
</organism>
<dbReference type="EMBL" id="CP079216">
    <property type="protein sequence ID" value="QXT63893.1"/>
    <property type="molecule type" value="Genomic_DNA"/>
</dbReference>
<sequence>MDKASGQDVVRLEKELLTSPTRANAARLELLFHPEFTEVGRSGHLWSRKQIIAGLLSEEDWPKVATEDWNVQELSNKVIMVTYQARQGLRVSRHVSIWIRGKTGLQLRYHQATIVPDVALSR</sequence>
<dbReference type="Proteomes" id="UP000824504">
    <property type="component" value="Chromosome"/>
</dbReference>
<feature type="domain" description="DUF4440" evidence="1">
    <location>
        <begin position="10"/>
        <end position="100"/>
    </location>
</feature>
<accession>A0ABX8SKN2</accession>
<evidence type="ECO:0000313" key="3">
    <source>
        <dbReference type="Proteomes" id="UP000824504"/>
    </source>
</evidence>
<proteinExistence type="predicted"/>
<protein>
    <submittedName>
        <fullName evidence="2">DUF4440 domain-containing protein</fullName>
    </submittedName>
</protein>
<gene>
    <name evidence="2" type="ORF">KDB89_05375</name>
</gene>
<dbReference type="RefSeq" id="WP_219083819.1">
    <property type="nucleotide sequence ID" value="NZ_CP079216.1"/>
</dbReference>
<dbReference type="InterPro" id="IPR027843">
    <property type="entry name" value="DUF4440"/>
</dbReference>